<name>A0A1H3EHJ5_9PSEU</name>
<dbReference type="Pfam" id="PF13560">
    <property type="entry name" value="HTH_31"/>
    <property type="match status" value="1"/>
</dbReference>
<dbReference type="InterPro" id="IPR001387">
    <property type="entry name" value="Cro/C1-type_HTH"/>
</dbReference>
<dbReference type="PANTHER" id="PTHR47691:SF3">
    <property type="entry name" value="HTH-TYPE TRANSCRIPTIONAL REGULATOR RV0890C-RELATED"/>
    <property type="match status" value="1"/>
</dbReference>
<dbReference type="STRING" id="589385.SAMN05421504_103797"/>
<feature type="domain" description="HTH cro/C1-type" evidence="1">
    <location>
        <begin position="9"/>
        <end position="65"/>
    </location>
</feature>
<organism evidence="2 3">
    <name type="scientific">Amycolatopsis xylanica</name>
    <dbReference type="NCBI Taxonomy" id="589385"/>
    <lineage>
        <taxon>Bacteria</taxon>
        <taxon>Bacillati</taxon>
        <taxon>Actinomycetota</taxon>
        <taxon>Actinomycetes</taxon>
        <taxon>Pseudonocardiales</taxon>
        <taxon>Pseudonocardiaceae</taxon>
        <taxon>Amycolatopsis</taxon>
    </lineage>
</organism>
<accession>A0A1H3EHJ5</accession>
<dbReference type="GO" id="GO:0043531">
    <property type="term" value="F:ADP binding"/>
    <property type="evidence" value="ECO:0007669"/>
    <property type="project" value="InterPro"/>
</dbReference>
<dbReference type="InterPro" id="IPR042197">
    <property type="entry name" value="Apaf_helical"/>
</dbReference>
<dbReference type="OrthoDB" id="7628974at2"/>
<evidence type="ECO:0000313" key="3">
    <source>
        <dbReference type="Proteomes" id="UP000199515"/>
    </source>
</evidence>
<dbReference type="CDD" id="cd00093">
    <property type="entry name" value="HTH_XRE"/>
    <property type="match status" value="1"/>
</dbReference>
<dbReference type="SMART" id="SM00028">
    <property type="entry name" value="TPR"/>
    <property type="match status" value="3"/>
</dbReference>
<sequence length="787" mass="84744">MSPDLAELLRAARRTAGLTQEELAERSGISVRAISDLERGRARAPQRRTVEALVTAAGLGSSERLLIHRIAKTARTGQENALPGFTKALCEPPCAIGDFAGRDAELDWLVELGKDQTTSTAVLTGPPGIGKTSLAIRAGATLAPIFPGGFLFLELDGLAERPPAPPQLLRRLLGALGVEEDQLPQQLDDLVPLYRALQRERPVLVLLDNAADEAQARPLAATMPGSFTIITSRRGLTGLESAAWQTLDGLDSAEALDLLASIAGQARIDQEPLAAAQVAELCGRLPLALRIAGNQLASRPRWSIRQLADRLGESRFPALEAGDLRVRAAFDVSYRQLSEQAATVFRRLALVDGELSAEVAAVVADLPECVAADAIEELADASLLTPMASDQHYEFHDLLHAFARALLADDPHEDAQRRFTDWLLTSATKAGLHFLPPTIRPHRTVRSAPVAAIGTRQEAFAWLQSRQRDWIAALRVAASEGRHDDVLALTEAMHWYSDLGVAPEIWPEVFELGVAAARAIGSTRDEAVQLNLLGWAVGVLLERREEGVRLCRLALAASDKAGEHAEAGWSLFYLASLDRSIGDLAAASATIDQAIDRFLAGADPLGEHIARSARATLLLAEGRPDEAIDTHRRAVAFFRRPEHHPETGGGAILLAHRLLPLANALSARQEWEQALAVFTEAVGLFREAGMRSGEARARHGLGSALRGVGDLEAARDELAAAVKLLRETGAGHTRVRAQRDLAAVLDDLGETTQARETRANALEFCLAWGTPETRALAEELRAETGSF</sequence>
<dbReference type="Proteomes" id="UP000199515">
    <property type="component" value="Unassembled WGS sequence"/>
</dbReference>
<dbReference type="Gene3D" id="1.10.8.430">
    <property type="entry name" value="Helical domain of apoptotic protease-activating factors"/>
    <property type="match status" value="1"/>
</dbReference>
<dbReference type="Gene3D" id="1.10.10.10">
    <property type="entry name" value="Winged helix-like DNA-binding domain superfamily/Winged helix DNA-binding domain"/>
    <property type="match status" value="1"/>
</dbReference>
<keyword evidence="3" id="KW-1185">Reference proteome</keyword>
<protein>
    <submittedName>
        <fullName evidence="2">NB-ARC domain-containing protein</fullName>
    </submittedName>
</protein>
<dbReference type="SUPFAM" id="SSF47413">
    <property type="entry name" value="lambda repressor-like DNA-binding domains"/>
    <property type="match status" value="1"/>
</dbReference>
<dbReference type="InterPro" id="IPR027417">
    <property type="entry name" value="P-loop_NTPase"/>
</dbReference>
<dbReference type="InterPro" id="IPR011990">
    <property type="entry name" value="TPR-like_helical_dom_sf"/>
</dbReference>
<dbReference type="InterPro" id="IPR019734">
    <property type="entry name" value="TPR_rpt"/>
</dbReference>
<dbReference type="PRINTS" id="PR00364">
    <property type="entry name" value="DISEASERSIST"/>
</dbReference>
<proteinExistence type="predicted"/>
<dbReference type="Gene3D" id="3.40.50.300">
    <property type="entry name" value="P-loop containing nucleotide triphosphate hydrolases"/>
    <property type="match status" value="1"/>
</dbReference>
<dbReference type="PANTHER" id="PTHR47691">
    <property type="entry name" value="REGULATOR-RELATED"/>
    <property type="match status" value="1"/>
</dbReference>
<evidence type="ECO:0000259" key="1">
    <source>
        <dbReference type="PROSITE" id="PS50943"/>
    </source>
</evidence>
<dbReference type="SUPFAM" id="SSF52540">
    <property type="entry name" value="P-loop containing nucleoside triphosphate hydrolases"/>
    <property type="match status" value="1"/>
</dbReference>
<dbReference type="RefSeq" id="WP_091289904.1">
    <property type="nucleotide sequence ID" value="NZ_FNON01000003.1"/>
</dbReference>
<dbReference type="AlphaFoldDB" id="A0A1H3EHJ5"/>
<dbReference type="SUPFAM" id="SSF48452">
    <property type="entry name" value="TPR-like"/>
    <property type="match status" value="2"/>
</dbReference>
<reference evidence="2 3" key="1">
    <citation type="submission" date="2016-10" db="EMBL/GenBank/DDBJ databases">
        <authorList>
            <person name="de Groot N.N."/>
        </authorList>
    </citation>
    <scope>NUCLEOTIDE SEQUENCE [LARGE SCALE GENOMIC DNA]</scope>
    <source>
        <strain evidence="2 3">CPCC 202699</strain>
    </source>
</reference>
<dbReference type="Gene3D" id="1.25.40.10">
    <property type="entry name" value="Tetratricopeptide repeat domain"/>
    <property type="match status" value="2"/>
</dbReference>
<dbReference type="InterPro" id="IPR010982">
    <property type="entry name" value="Lambda_DNA-bd_dom_sf"/>
</dbReference>
<dbReference type="InterPro" id="IPR036388">
    <property type="entry name" value="WH-like_DNA-bd_sf"/>
</dbReference>
<gene>
    <name evidence="2" type="ORF">SAMN05421504_103797</name>
</gene>
<evidence type="ECO:0000313" key="2">
    <source>
        <dbReference type="EMBL" id="SDX77404.1"/>
    </source>
</evidence>
<dbReference type="PROSITE" id="PS50943">
    <property type="entry name" value="HTH_CROC1"/>
    <property type="match status" value="1"/>
</dbReference>
<dbReference type="EMBL" id="FNON01000003">
    <property type="protein sequence ID" value="SDX77404.1"/>
    <property type="molecule type" value="Genomic_DNA"/>
</dbReference>
<dbReference type="Gene3D" id="1.10.260.40">
    <property type="entry name" value="lambda repressor-like DNA-binding domains"/>
    <property type="match status" value="1"/>
</dbReference>
<dbReference type="SMART" id="SM00530">
    <property type="entry name" value="HTH_XRE"/>
    <property type="match status" value="1"/>
</dbReference>
<dbReference type="GO" id="GO:0003677">
    <property type="term" value="F:DNA binding"/>
    <property type="evidence" value="ECO:0007669"/>
    <property type="project" value="InterPro"/>
</dbReference>